<dbReference type="PROSITE" id="PS00061">
    <property type="entry name" value="ADH_SHORT"/>
    <property type="match status" value="1"/>
</dbReference>
<comment type="similarity">
    <text evidence="1">Belongs to the short-chain dehydrogenases/reductases (SDR) family.</text>
</comment>
<organism evidence="5 6">
    <name type="scientific">Cladophialophora carrionii</name>
    <dbReference type="NCBI Taxonomy" id="86049"/>
    <lineage>
        <taxon>Eukaryota</taxon>
        <taxon>Fungi</taxon>
        <taxon>Dikarya</taxon>
        <taxon>Ascomycota</taxon>
        <taxon>Pezizomycotina</taxon>
        <taxon>Eurotiomycetes</taxon>
        <taxon>Chaetothyriomycetidae</taxon>
        <taxon>Chaetothyriales</taxon>
        <taxon>Herpotrichiellaceae</taxon>
        <taxon>Cladophialophora</taxon>
    </lineage>
</organism>
<keyword evidence="3" id="KW-0560">Oxidoreductase</keyword>
<dbReference type="GO" id="GO:0016491">
    <property type="term" value="F:oxidoreductase activity"/>
    <property type="evidence" value="ECO:0007669"/>
    <property type="project" value="UniProtKB-KW"/>
</dbReference>
<dbReference type="eggNOG" id="KOG0725">
    <property type="taxonomic scope" value="Eukaryota"/>
</dbReference>
<dbReference type="AlphaFoldDB" id="A0A1C1CLJ0"/>
<accession>A0A1C1CLJ0</accession>
<reference evidence="6" key="1">
    <citation type="submission" date="2015-07" db="EMBL/GenBank/DDBJ databases">
        <authorList>
            <person name="Teixeira M.M."/>
            <person name="Souza R.C."/>
            <person name="Almeida L.G."/>
            <person name="Vicente V.A."/>
            <person name="de Hoog S."/>
            <person name="Bocca A.L."/>
            <person name="de Almeida S.R."/>
            <person name="Vasconcelos A.T."/>
            <person name="Felipe M.S."/>
        </authorList>
    </citation>
    <scope>NUCLEOTIDE SEQUENCE [LARGE SCALE GENOMIC DNA]</scope>
    <source>
        <strain evidence="6">KSF</strain>
    </source>
</reference>
<feature type="compositionally biased region" description="Low complexity" evidence="4">
    <location>
        <begin position="149"/>
        <end position="161"/>
    </location>
</feature>
<protein>
    <submittedName>
        <fullName evidence="5">Uncharacterized protein</fullName>
    </submittedName>
</protein>
<keyword evidence="2" id="KW-0521">NADP</keyword>
<sequence>MTTANAYKTAVSGVHGIFSRGRARRARPVVASPQESNLRDLNVSLKPFYDIYSGTESAYPPPIGTASFVDERYIASGGFASTQGMVDMMREQFPGHSRIAPGEPGKDYIEGIDDCDRRVPVWYPKDSIQMCGTKAHEVMAKPLENAGVRPPETRSSLSRSSTARKRAQGGTTFGPTMTKFEINERLFEDLKGKVVIITGASSGIGLATLKFFISHGARAVAADINPLPPDVEGADFRKTDLTSWAEQVALFDETVNKYGRIDIAHLNAGVGEIENVFVDHVDANGALVEPDFTVLKVNLIAPIVGTKLAIHHMRKQPGGGSIVITGSGKAFTGVGGTPMYATAKHGLLGLVRTLGPDLHRVNVRINLMCPFWTDTGIIPPDLLAKNASAKRSMQPPSACARAVAHLGMDPSCSGKVIYVASSTYTDVDAGLMATRPLWLGQRNHDDRVVWEEDPSNAEFSTPL</sequence>
<dbReference type="InterPro" id="IPR002347">
    <property type="entry name" value="SDR_fam"/>
</dbReference>
<keyword evidence="6" id="KW-1185">Reference proteome</keyword>
<evidence type="ECO:0000256" key="4">
    <source>
        <dbReference type="SAM" id="MobiDB-lite"/>
    </source>
</evidence>
<dbReference type="VEuPathDB" id="FungiDB:G647_03290"/>
<proteinExistence type="inferred from homology"/>
<evidence type="ECO:0000256" key="1">
    <source>
        <dbReference type="ARBA" id="ARBA00006484"/>
    </source>
</evidence>
<dbReference type="SUPFAM" id="SSF51735">
    <property type="entry name" value="NAD(P)-binding Rossmann-fold domains"/>
    <property type="match status" value="1"/>
</dbReference>
<dbReference type="Pfam" id="PF00106">
    <property type="entry name" value="adh_short"/>
    <property type="match status" value="1"/>
</dbReference>
<dbReference type="VEuPathDB" id="FungiDB:CLCR_04664"/>
<dbReference type="Gene3D" id="3.40.50.720">
    <property type="entry name" value="NAD(P)-binding Rossmann-like Domain"/>
    <property type="match status" value="1"/>
</dbReference>
<dbReference type="PRINTS" id="PR00081">
    <property type="entry name" value="GDHRDH"/>
</dbReference>
<dbReference type="PANTHER" id="PTHR43180">
    <property type="entry name" value="3-OXOACYL-(ACYL-CARRIER-PROTEIN) REDUCTASE (AFU_ORTHOLOGUE AFUA_6G11210)"/>
    <property type="match status" value="1"/>
</dbReference>
<dbReference type="EMBL" id="LGRB01000011">
    <property type="protein sequence ID" value="OCT49370.1"/>
    <property type="molecule type" value="Genomic_DNA"/>
</dbReference>
<evidence type="ECO:0000313" key="5">
    <source>
        <dbReference type="EMBL" id="OCT49370.1"/>
    </source>
</evidence>
<comment type="caution">
    <text evidence="5">The sequence shown here is derived from an EMBL/GenBank/DDBJ whole genome shotgun (WGS) entry which is preliminary data.</text>
</comment>
<evidence type="ECO:0000256" key="3">
    <source>
        <dbReference type="ARBA" id="ARBA00023002"/>
    </source>
</evidence>
<dbReference type="InterPro" id="IPR036291">
    <property type="entry name" value="NAD(P)-bd_dom_sf"/>
</dbReference>
<dbReference type="OrthoDB" id="37659at2759"/>
<dbReference type="InterPro" id="IPR020904">
    <property type="entry name" value="Sc_DH/Rdtase_CS"/>
</dbReference>
<evidence type="ECO:0000313" key="6">
    <source>
        <dbReference type="Proteomes" id="UP000094526"/>
    </source>
</evidence>
<evidence type="ECO:0000256" key="2">
    <source>
        <dbReference type="ARBA" id="ARBA00022857"/>
    </source>
</evidence>
<feature type="region of interest" description="Disordered" evidence="4">
    <location>
        <begin position="146"/>
        <end position="175"/>
    </location>
</feature>
<dbReference type="Proteomes" id="UP000094526">
    <property type="component" value="Unassembled WGS sequence"/>
</dbReference>
<dbReference type="STRING" id="86049.A0A1C1CLJ0"/>
<name>A0A1C1CLJ0_9EURO</name>
<gene>
    <name evidence="5" type="ORF">CLCR_04664</name>
</gene>
<dbReference type="PANTHER" id="PTHR43180:SF33">
    <property type="entry name" value="15-HYDROXYPROSTAGLANDIN DEHYDROGENASE [NAD(+)]-LIKE"/>
    <property type="match status" value="1"/>
</dbReference>